<proteinExistence type="predicted"/>
<accession>A0A2P2QB44</accession>
<sequence length="19" mass="2113">MAGKDPITDRSILSQTSHR</sequence>
<protein>
    <submittedName>
        <fullName evidence="1">Uncharacterized protein</fullName>
    </submittedName>
</protein>
<reference evidence="1" key="1">
    <citation type="submission" date="2018-02" db="EMBL/GenBank/DDBJ databases">
        <title>Rhizophora mucronata_Transcriptome.</title>
        <authorList>
            <person name="Meera S.P."/>
            <person name="Sreeshan A."/>
            <person name="Augustine A."/>
        </authorList>
    </citation>
    <scope>NUCLEOTIDE SEQUENCE</scope>
    <source>
        <tissue evidence="1">Leaf</tissue>
    </source>
</reference>
<organism evidence="1">
    <name type="scientific">Rhizophora mucronata</name>
    <name type="common">Asiatic mangrove</name>
    <dbReference type="NCBI Taxonomy" id="61149"/>
    <lineage>
        <taxon>Eukaryota</taxon>
        <taxon>Viridiplantae</taxon>
        <taxon>Streptophyta</taxon>
        <taxon>Embryophyta</taxon>
        <taxon>Tracheophyta</taxon>
        <taxon>Spermatophyta</taxon>
        <taxon>Magnoliopsida</taxon>
        <taxon>eudicotyledons</taxon>
        <taxon>Gunneridae</taxon>
        <taxon>Pentapetalae</taxon>
        <taxon>rosids</taxon>
        <taxon>fabids</taxon>
        <taxon>Malpighiales</taxon>
        <taxon>Rhizophoraceae</taxon>
        <taxon>Rhizophora</taxon>
    </lineage>
</organism>
<name>A0A2P2QB44_RHIMU</name>
<evidence type="ECO:0000313" key="1">
    <source>
        <dbReference type="EMBL" id="MBX64220.1"/>
    </source>
</evidence>
<dbReference type="EMBL" id="GGEC01083736">
    <property type="protein sequence ID" value="MBX64220.1"/>
    <property type="molecule type" value="Transcribed_RNA"/>
</dbReference>
<dbReference type="AlphaFoldDB" id="A0A2P2QB44"/>